<reference evidence="2" key="1">
    <citation type="submission" date="2021-01" db="EMBL/GenBank/DDBJ databases">
        <title>Whole genome shotgun sequence of Actinoplanes nipponensis NBRC 14063.</title>
        <authorList>
            <person name="Komaki H."/>
            <person name="Tamura T."/>
        </authorList>
    </citation>
    <scope>NUCLEOTIDE SEQUENCE</scope>
    <source>
        <strain evidence="2">NBRC 14063</strain>
    </source>
</reference>
<name>A0A919MKF5_9ACTN</name>
<evidence type="ECO:0000256" key="1">
    <source>
        <dbReference type="SAM" id="Phobius"/>
    </source>
</evidence>
<keyword evidence="1" id="KW-1133">Transmembrane helix</keyword>
<accession>A0A919MKF5</accession>
<dbReference type="Proteomes" id="UP000647172">
    <property type="component" value="Unassembled WGS sequence"/>
</dbReference>
<evidence type="ECO:0000313" key="3">
    <source>
        <dbReference type="Proteomes" id="UP000647172"/>
    </source>
</evidence>
<keyword evidence="1" id="KW-0812">Transmembrane</keyword>
<dbReference type="RefSeq" id="WP_239129371.1">
    <property type="nucleotide sequence ID" value="NZ_BAAAYJ010000112.1"/>
</dbReference>
<organism evidence="2 3">
    <name type="scientific">Actinoplanes nipponensis</name>
    <dbReference type="NCBI Taxonomy" id="135950"/>
    <lineage>
        <taxon>Bacteria</taxon>
        <taxon>Bacillati</taxon>
        <taxon>Actinomycetota</taxon>
        <taxon>Actinomycetes</taxon>
        <taxon>Micromonosporales</taxon>
        <taxon>Micromonosporaceae</taxon>
        <taxon>Actinoplanes</taxon>
    </lineage>
</organism>
<protein>
    <submittedName>
        <fullName evidence="2">Uncharacterized protein</fullName>
    </submittedName>
</protein>
<feature type="transmembrane region" description="Helical" evidence="1">
    <location>
        <begin position="33"/>
        <end position="54"/>
    </location>
</feature>
<dbReference type="AlphaFoldDB" id="A0A919MKF5"/>
<evidence type="ECO:0000313" key="2">
    <source>
        <dbReference type="EMBL" id="GIE47677.1"/>
    </source>
</evidence>
<keyword evidence="1" id="KW-0472">Membrane</keyword>
<proteinExistence type="predicted"/>
<comment type="caution">
    <text evidence="2">The sequence shown here is derived from an EMBL/GenBank/DDBJ whole genome shotgun (WGS) entry which is preliminary data.</text>
</comment>
<gene>
    <name evidence="2" type="ORF">Ani05nite_12110</name>
</gene>
<keyword evidence="3" id="KW-1185">Reference proteome</keyword>
<sequence length="186" mass="18876">METLGWSDCVGIAPARRVGRVRRSPRLDRRGRLVLAVAATVAVLVNSGAAWAYWRLDAAAAAPAPGGPVELTLQARSDDGAALSPGAAVGLTVTVTNRYAFPVRVVAVRAGSGAVTADPAHHDAGCRGTGLAVAADSRPVSWEVPRNTIGVFIMPGALRMTGAADPACRGAVFTVPVRATGVGASS</sequence>
<dbReference type="EMBL" id="BOMQ01000016">
    <property type="protein sequence ID" value="GIE47677.1"/>
    <property type="molecule type" value="Genomic_DNA"/>
</dbReference>